<gene>
    <name evidence="2" type="ORF">SAMN05421686_102269</name>
</gene>
<dbReference type="Gene3D" id="3.20.20.450">
    <property type="entry name" value="EAL domain"/>
    <property type="match status" value="1"/>
</dbReference>
<evidence type="ECO:0000259" key="1">
    <source>
        <dbReference type="PROSITE" id="PS50883"/>
    </source>
</evidence>
<dbReference type="PANTHER" id="PTHR33121">
    <property type="entry name" value="CYCLIC DI-GMP PHOSPHODIESTERASE PDEF"/>
    <property type="match status" value="1"/>
</dbReference>
<keyword evidence="3" id="KW-1185">Reference proteome</keyword>
<protein>
    <submittedName>
        <fullName evidence="2">EAL domain, c-di-GMP-specific phosphodiesterase class I (Or its enzymatically inactive variant)</fullName>
    </submittedName>
</protein>
<accession>A0A1N7K0C6</accession>
<sequence>MDTEQPMLLALGTDSPMPDFLTDWLSQETAHQKNALRVGMLDAFIPVPEGHMVVITVPHGDPEQRDRVQEVTLQVPTLLIGFSDERAFYPDACVWIDADHLTPHALKHGLTELRACVAGQLRPLLARQNWMLQCRSLLERNSDLMLQLVSCRWRPAASGDSAEIRFDTQQSFEHQLRASAPTDSLIGKLLDDQFVIVSQNKKHLSEKWLRSHDDDTSFLWTAFLSTPVPLHSYDDLGEALQHCVREIERSRMMCSRIGGRSLTADESIVVKDLIRALRNKEFYLEFQPQFDSHTATIVGAEALLRWLHPELGMVPPTAFIRDAEMAGLIRTLGSWALRETLNVWKMLNDRGINIRMAVNVSFPEVADPDYADKVLDLLDETGVPAASLELELTETAMMLDASVSLNNLNRLKLAGVRIVLDDFGTGFSSLSHLSDLPITGIKLDRAFVTPLSHDDENSAQRHIVATMLDLSKRLKLETTAEGIEDQSCLEVIHSLGCDRVQGYFYAQPMSVDKLIERACVQESVLVDYASGQQSLF</sequence>
<organism evidence="2 3">
    <name type="scientific">Thalassolituus maritimus</name>
    <dbReference type="NCBI Taxonomy" id="484498"/>
    <lineage>
        <taxon>Bacteria</taxon>
        <taxon>Pseudomonadati</taxon>
        <taxon>Pseudomonadota</taxon>
        <taxon>Gammaproteobacteria</taxon>
        <taxon>Oceanospirillales</taxon>
        <taxon>Oceanospirillaceae</taxon>
        <taxon>Thalassolituus</taxon>
    </lineage>
</organism>
<dbReference type="PROSITE" id="PS50883">
    <property type="entry name" value="EAL"/>
    <property type="match status" value="1"/>
</dbReference>
<proteinExistence type="predicted"/>
<dbReference type="InterPro" id="IPR001633">
    <property type="entry name" value="EAL_dom"/>
</dbReference>
<dbReference type="GO" id="GO:0071111">
    <property type="term" value="F:cyclic-guanylate-specific phosphodiesterase activity"/>
    <property type="evidence" value="ECO:0007669"/>
    <property type="project" value="InterPro"/>
</dbReference>
<dbReference type="InterPro" id="IPR035919">
    <property type="entry name" value="EAL_sf"/>
</dbReference>
<dbReference type="SMART" id="SM00052">
    <property type="entry name" value="EAL"/>
    <property type="match status" value="1"/>
</dbReference>
<dbReference type="Proteomes" id="UP000185639">
    <property type="component" value="Unassembled WGS sequence"/>
</dbReference>
<dbReference type="STRING" id="484498.SAMN05421686_102269"/>
<dbReference type="SUPFAM" id="SSF141868">
    <property type="entry name" value="EAL domain-like"/>
    <property type="match status" value="1"/>
</dbReference>
<dbReference type="EMBL" id="FTOH01000002">
    <property type="protein sequence ID" value="SIS54956.1"/>
    <property type="molecule type" value="Genomic_DNA"/>
</dbReference>
<dbReference type="CDD" id="cd01948">
    <property type="entry name" value="EAL"/>
    <property type="match status" value="1"/>
</dbReference>
<reference evidence="3" key="1">
    <citation type="submission" date="2017-01" db="EMBL/GenBank/DDBJ databases">
        <authorList>
            <person name="Varghese N."/>
            <person name="Submissions S."/>
        </authorList>
    </citation>
    <scope>NUCLEOTIDE SEQUENCE [LARGE SCALE GENOMIC DNA]</scope>
    <source>
        <strain evidence="3">DSM 24913</strain>
    </source>
</reference>
<dbReference type="Pfam" id="PF00563">
    <property type="entry name" value="EAL"/>
    <property type="match status" value="1"/>
</dbReference>
<dbReference type="RefSeq" id="WP_076514402.1">
    <property type="nucleotide sequence ID" value="NZ_FTOH01000002.1"/>
</dbReference>
<name>A0A1N7K0C6_9GAMM</name>
<dbReference type="InterPro" id="IPR050706">
    <property type="entry name" value="Cyclic-di-GMP_PDE-like"/>
</dbReference>
<dbReference type="PANTHER" id="PTHR33121:SF71">
    <property type="entry name" value="OXYGEN SENSOR PROTEIN DOSP"/>
    <property type="match status" value="1"/>
</dbReference>
<feature type="domain" description="EAL" evidence="1">
    <location>
        <begin position="266"/>
        <end position="522"/>
    </location>
</feature>
<dbReference type="AlphaFoldDB" id="A0A1N7K0C6"/>
<evidence type="ECO:0000313" key="3">
    <source>
        <dbReference type="Proteomes" id="UP000185639"/>
    </source>
</evidence>
<evidence type="ECO:0000313" key="2">
    <source>
        <dbReference type="EMBL" id="SIS54956.1"/>
    </source>
</evidence>